<reference evidence="1" key="1">
    <citation type="submission" date="2018-05" db="EMBL/GenBank/DDBJ databases">
        <authorList>
            <person name="Lanie J.A."/>
            <person name="Ng W.-L."/>
            <person name="Kazmierczak K.M."/>
            <person name="Andrzejewski T.M."/>
            <person name="Davidsen T.M."/>
            <person name="Wayne K.J."/>
            <person name="Tettelin H."/>
            <person name="Glass J.I."/>
            <person name="Rusch D."/>
            <person name="Podicherti R."/>
            <person name="Tsui H.-C.T."/>
            <person name="Winkler M.E."/>
        </authorList>
    </citation>
    <scope>NUCLEOTIDE SEQUENCE</scope>
</reference>
<dbReference type="Pfam" id="PF21344">
    <property type="entry name" value="Zn_ribbon_LysW"/>
    <property type="match status" value="1"/>
</dbReference>
<dbReference type="EMBL" id="UINC01003342">
    <property type="protein sequence ID" value="SVA05466.1"/>
    <property type="molecule type" value="Genomic_DNA"/>
</dbReference>
<name>A0A381SN94_9ZZZZ</name>
<protein>
    <recommendedName>
        <fullName evidence="2">Lysine biosynthesis protein LysW</fullName>
    </recommendedName>
</protein>
<sequence>MPNCLECDANIVLDEKVEIGEIVDCQDCGTEYEVRSIDPQQIDYAPKEEEDWGE</sequence>
<proteinExistence type="predicted"/>
<dbReference type="Gene3D" id="2.20.28.160">
    <property type="match status" value="1"/>
</dbReference>
<dbReference type="PANTHER" id="PTHR40393:SF1">
    <property type="entry name" value="LYSINE BIOSYNTHESIS PROTEIN-RELATED"/>
    <property type="match status" value="1"/>
</dbReference>
<dbReference type="PANTHER" id="PTHR40393">
    <property type="entry name" value="LYSINE BIOSYNTHESIS PROTEIN-RELATED-RELATED"/>
    <property type="match status" value="1"/>
</dbReference>
<accession>A0A381SN94</accession>
<dbReference type="NCBIfam" id="TIGR01206">
    <property type="entry name" value="lysW"/>
    <property type="match status" value="1"/>
</dbReference>
<dbReference type="InterPro" id="IPR005906">
    <property type="entry name" value="LysW"/>
</dbReference>
<organism evidence="1">
    <name type="scientific">marine metagenome</name>
    <dbReference type="NCBI Taxonomy" id="408172"/>
    <lineage>
        <taxon>unclassified sequences</taxon>
        <taxon>metagenomes</taxon>
        <taxon>ecological metagenomes</taxon>
    </lineage>
</organism>
<dbReference type="AlphaFoldDB" id="A0A381SN94"/>
<gene>
    <name evidence="1" type="ORF">METZ01_LOCUS58320</name>
</gene>
<evidence type="ECO:0008006" key="2">
    <source>
        <dbReference type="Google" id="ProtNLM"/>
    </source>
</evidence>
<evidence type="ECO:0000313" key="1">
    <source>
        <dbReference type="EMBL" id="SVA05466.1"/>
    </source>
</evidence>